<dbReference type="GO" id="GO:0047372">
    <property type="term" value="F:monoacylglycerol lipase activity"/>
    <property type="evidence" value="ECO:0007669"/>
    <property type="project" value="TreeGrafter"/>
</dbReference>
<comment type="similarity">
    <text evidence="1">Belongs to the AB hydrolase superfamily. AB hydrolase 4 family.</text>
</comment>
<keyword evidence="5" id="KW-1185">Reference proteome</keyword>
<evidence type="ECO:0000256" key="1">
    <source>
        <dbReference type="ARBA" id="ARBA00010884"/>
    </source>
</evidence>
<evidence type="ECO:0000256" key="2">
    <source>
        <dbReference type="PIRSR" id="PIRSR005211-1"/>
    </source>
</evidence>
<dbReference type="KEGG" id="adin:H7849_14790"/>
<reference evidence="4 5" key="1">
    <citation type="submission" date="2020-08" db="EMBL/GenBank/DDBJ databases">
        <title>Edaphobacter telluris sp. nov. and Acidobacterium dinghuensis sp. nov., two acidobacteria isolated from forest soil.</title>
        <authorList>
            <person name="Fu J."/>
            <person name="Qiu L."/>
        </authorList>
    </citation>
    <scope>NUCLEOTIDE SEQUENCE [LARGE SCALE GENOMIC DNA]</scope>
    <source>
        <strain evidence="4">4Y35</strain>
    </source>
</reference>
<feature type="active site" description="Charge relay system" evidence="2">
    <location>
        <position position="327"/>
    </location>
</feature>
<dbReference type="SUPFAM" id="SSF53474">
    <property type="entry name" value="alpha/beta-Hydrolases"/>
    <property type="match status" value="1"/>
</dbReference>
<dbReference type="InterPro" id="IPR029058">
    <property type="entry name" value="AB_hydrolase_fold"/>
</dbReference>
<proteinExistence type="inferred from homology"/>
<feature type="active site" description="Charge relay system" evidence="2">
    <location>
        <position position="298"/>
    </location>
</feature>
<dbReference type="PANTHER" id="PTHR10794">
    <property type="entry name" value="ABHYDROLASE DOMAIN-CONTAINING PROTEIN"/>
    <property type="match status" value="1"/>
</dbReference>
<keyword evidence="4" id="KW-0378">Hydrolase</keyword>
<dbReference type="PIRSF" id="PIRSF005211">
    <property type="entry name" value="Ab_hydro_YheT"/>
    <property type="match status" value="1"/>
</dbReference>
<dbReference type="AlphaFoldDB" id="A0A7G8BD07"/>
<organism evidence="4 5">
    <name type="scientific">Alloacidobacterium dinghuense</name>
    <dbReference type="NCBI Taxonomy" id="2763107"/>
    <lineage>
        <taxon>Bacteria</taxon>
        <taxon>Pseudomonadati</taxon>
        <taxon>Acidobacteriota</taxon>
        <taxon>Terriglobia</taxon>
        <taxon>Terriglobales</taxon>
        <taxon>Acidobacteriaceae</taxon>
        <taxon>Alloacidobacterium</taxon>
    </lineage>
</organism>
<accession>A0A7G8BD07</accession>
<protein>
    <submittedName>
        <fullName evidence="4">Alpha/beta fold hydrolase</fullName>
    </submittedName>
</protein>
<dbReference type="PANTHER" id="PTHR10794:SF94">
    <property type="entry name" value="ESTERASE YHET-RELATED"/>
    <property type="match status" value="1"/>
</dbReference>
<name>A0A7G8BD07_9BACT</name>
<feature type="active site" description="Charge relay system" evidence="2">
    <location>
        <position position="167"/>
    </location>
</feature>
<dbReference type="Gene3D" id="3.40.50.1820">
    <property type="entry name" value="alpha/beta hydrolase"/>
    <property type="match status" value="1"/>
</dbReference>
<dbReference type="RefSeq" id="WP_186740314.1">
    <property type="nucleotide sequence ID" value="NZ_CP060394.1"/>
</dbReference>
<dbReference type="InterPro" id="IPR050960">
    <property type="entry name" value="AB_hydrolase_4_sf"/>
</dbReference>
<dbReference type="GO" id="GO:0034338">
    <property type="term" value="F:short-chain carboxylesterase activity"/>
    <property type="evidence" value="ECO:0007669"/>
    <property type="project" value="TreeGrafter"/>
</dbReference>
<feature type="domain" description="AB hydrolase-1" evidence="3">
    <location>
        <begin position="88"/>
        <end position="331"/>
    </location>
</feature>
<dbReference type="InterPro" id="IPR000073">
    <property type="entry name" value="AB_hydrolase_1"/>
</dbReference>
<evidence type="ECO:0000313" key="4">
    <source>
        <dbReference type="EMBL" id="QNI30427.1"/>
    </source>
</evidence>
<evidence type="ECO:0000259" key="3">
    <source>
        <dbReference type="Pfam" id="PF00561"/>
    </source>
</evidence>
<dbReference type="Proteomes" id="UP000515312">
    <property type="component" value="Chromosome"/>
</dbReference>
<dbReference type="InterPro" id="IPR012020">
    <property type="entry name" value="ABHD4"/>
</dbReference>
<gene>
    <name evidence="4" type="ORF">H7849_14790</name>
</gene>
<sequence length="361" mass="40372">MTAKTYTKLAAAISNGWHSDFTPRRFLNNGHVMTLAGNFLPRHWSLPEPEELLVEVEEPVKGYEAYGPTSILCHCHWQPLDVRRERLTVVLVHGLEGSSDSQYVLGNSTRAWAAGCNVVRMNMRSCGGTDRFSPTIYHSGRSNDVARVVEEILSRQGLQAVAMIGYSMGGNLVLKYAGEYGVDAPSALKAVVGISPLMDLAVSSAALHERQNRFYEKHFLRSMIDRVRRKAELFPEMYLPYYASGKLRRLHSMRDFDEQVVARFGGFANADDYYYSVASSRCASQFSVPTLIVHSLDDPFIRMLPETRQVLIENPHVNFIETHHGGHCAFLAPSAGYDGYWAEKILLGFLLATVPNQVHGS</sequence>
<dbReference type="EMBL" id="CP060394">
    <property type="protein sequence ID" value="QNI30427.1"/>
    <property type="molecule type" value="Genomic_DNA"/>
</dbReference>
<evidence type="ECO:0000313" key="5">
    <source>
        <dbReference type="Proteomes" id="UP000515312"/>
    </source>
</evidence>
<dbReference type="Pfam" id="PF00561">
    <property type="entry name" value="Abhydrolase_1"/>
    <property type="match status" value="1"/>
</dbReference>